<dbReference type="Pfam" id="PF00440">
    <property type="entry name" value="TetR_N"/>
    <property type="match status" value="1"/>
</dbReference>
<proteinExistence type="predicted"/>
<evidence type="ECO:0000256" key="1">
    <source>
        <dbReference type="ARBA" id="ARBA00023125"/>
    </source>
</evidence>
<dbReference type="AlphaFoldDB" id="A0A7W9Q7K3"/>
<dbReference type="InterPro" id="IPR023772">
    <property type="entry name" value="DNA-bd_HTH_TetR-type_CS"/>
</dbReference>
<feature type="compositionally biased region" description="Low complexity" evidence="3">
    <location>
        <begin position="34"/>
        <end position="52"/>
    </location>
</feature>
<dbReference type="GO" id="GO:0003677">
    <property type="term" value="F:DNA binding"/>
    <property type="evidence" value="ECO:0007669"/>
    <property type="project" value="UniProtKB-UniRule"/>
</dbReference>
<dbReference type="Gene3D" id="1.10.357.10">
    <property type="entry name" value="Tetracycline Repressor, domain 2"/>
    <property type="match status" value="1"/>
</dbReference>
<organism evidence="5 6">
    <name type="scientific">Streptomyces zagrosensis</name>
    <dbReference type="NCBI Taxonomy" id="1042984"/>
    <lineage>
        <taxon>Bacteria</taxon>
        <taxon>Bacillati</taxon>
        <taxon>Actinomycetota</taxon>
        <taxon>Actinomycetes</taxon>
        <taxon>Kitasatosporales</taxon>
        <taxon>Streptomycetaceae</taxon>
        <taxon>Streptomyces</taxon>
    </lineage>
</organism>
<dbReference type="PROSITE" id="PS01081">
    <property type="entry name" value="HTH_TETR_1"/>
    <property type="match status" value="1"/>
</dbReference>
<dbReference type="Pfam" id="PF17918">
    <property type="entry name" value="TetR_C_15"/>
    <property type="match status" value="1"/>
</dbReference>
<dbReference type="GO" id="GO:0006355">
    <property type="term" value="P:regulation of DNA-templated transcription"/>
    <property type="evidence" value="ECO:0007669"/>
    <property type="project" value="UniProtKB-ARBA"/>
</dbReference>
<sequence>MTGARSGNGKGGSAKGADERDSTAESAPQRADRSTAASGASSAAGSRTETSAKSAGGKGSPKASQPNPSTHQPTANTAQPEAEGVQPDRQAPQASDAERALAEDNPATAKPRRRQARGERRIEQLLEAASTVFTSVGYSAASTNAIAREAGVSPGTLYQFFPNKESIAVELGERLIHRLRATHGAAFAPENAHLPLAELVDTVLDPMIEFNCVHPAALALLYGTDVPGRVVSDHDALHAALLERTAELIALRAPALSTDERIRLAQMTVALFKASLELVVAHEGAERDWYTRESKAAVYRYLAPYIDQAHAGASASPQPPPSP</sequence>
<dbReference type="InterPro" id="IPR009057">
    <property type="entry name" value="Homeodomain-like_sf"/>
</dbReference>
<feature type="domain" description="HTH tetR-type" evidence="4">
    <location>
        <begin position="119"/>
        <end position="179"/>
    </location>
</feature>
<evidence type="ECO:0000259" key="4">
    <source>
        <dbReference type="PROSITE" id="PS50977"/>
    </source>
</evidence>
<gene>
    <name evidence="5" type="ORF">FHS42_002128</name>
</gene>
<dbReference type="InterPro" id="IPR041669">
    <property type="entry name" value="TetR_C_15"/>
</dbReference>
<dbReference type="Proteomes" id="UP000588098">
    <property type="component" value="Unassembled WGS sequence"/>
</dbReference>
<protein>
    <submittedName>
        <fullName evidence="5">AcrR family transcriptional regulator</fullName>
    </submittedName>
</protein>
<accession>A0A7W9Q7K3</accession>
<feature type="compositionally biased region" description="Polar residues" evidence="3">
    <location>
        <begin position="62"/>
        <end position="79"/>
    </location>
</feature>
<evidence type="ECO:0000256" key="3">
    <source>
        <dbReference type="SAM" id="MobiDB-lite"/>
    </source>
</evidence>
<comment type="caution">
    <text evidence="5">The sequence shown here is derived from an EMBL/GenBank/DDBJ whole genome shotgun (WGS) entry which is preliminary data.</text>
</comment>
<dbReference type="RefSeq" id="WP_312866809.1">
    <property type="nucleotide sequence ID" value="NZ_JACHJL010000004.1"/>
</dbReference>
<dbReference type="PROSITE" id="PS50977">
    <property type="entry name" value="HTH_TETR_2"/>
    <property type="match status" value="1"/>
</dbReference>
<dbReference type="InterPro" id="IPR050109">
    <property type="entry name" value="HTH-type_TetR-like_transc_reg"/>
</dbReference>
<keyword evidence="1 2" id="KW-0238">DNA-binding</keyword>
<evidence type="ECO:0000256" key="2">
    <source>
        <dbReference type="PROSITE-ProRule" id="PRU00335"/>
    </source>
</evidence>
<feature type="DNA-binding region" description="H-T-H motif" evidence="2">
    <location>
        <begin position="142"/>
        <end position="161"/>
    </location>
</feature>
<evidence type="ECO:0000313" key="5">
    <source>
        <dbReference type="EMBL" id="MBB5935078.1"/>
    </source>
</evidence>
<dbReference type="EMBL" id="JACHJL010000004">
    <property type="protein sequence ID" value="MBB5935078.1"/>
    <property type="molecule type" value="Genomic_DNA"/>
</dbReference>
<name>A0A7W9Q7K3_9ACTN</name>
<dbReference type="InterPro" id="IPR001647">
    <property type="entry name" value="HTH_TetR"/>
</dbReference>
<feature type="compositionally biased region" description="Gly residues" evidence="3">
    <location>
        <begin position="1"/>
        <end position="14"/>
    </location>
</feature>
<dbReference type="PANTHER" id="PTHR30055">
    <property type="entry name" value="HTH-TYPE TRANSCRIPTIONAL REGULATOR RUTR"/>
    <property type="match status" value="1"/>
</dbReference>
<dbReference type="SUPFAM" id="SSF46689">
    <property type="entry name" value="Homeodomain-like"/>
    <property type="match status" value="1"/>
</dbReference>
<keyword evidence="6" id="KW-1185">Reference proteome</keyword>
<reference evidence="5 6" key="1">
    <citation type="submission" date="2020-08" db="EMBL/GenBank/DDBJ databases">
        <title>Genomic Encyclopedia of Type Strains, Phase III (KMG-III): the genomes of soil and plant-associated and newly described type strains.</title>
        <authorList>
            <person name="Whitman W."/>
        </authorList>
    </citation>
    <scope>NUCLEOTIDE SEQUENCE [LARGE SCALE GENOMIC DNA]</scope>
    <source>
        <strain evidence="5 6">CECT 8305</strain>
    </source>
</reference>
<dbReference type="PRINTS" id="PR00455">
    <property type="entry name" value="HTHTETR"/>
</dbReference>
<evidence type="ECO:0000313" key="6">
    <source>
        <dbReference type="Proteomes" id="UP000588098"/>
    </source>
</evidence>
<feature type="region of interest" description="Disordered" evidence="3">
    <location>
        <begin position="1"/>
        <end position="119"/>
    </location>
</feature>